<feature type="transmembrane region" description="Helical" evidence="1">
    <location>
        <begin position="9"/>
        <end position="31"/>
    </location>
</feature>
<evidence type="ECO:0000256" key="1">
    <source>
        <dbReference type="SAM" id="Phobius"/>
    </source>
</evidence>
<organism evidence="2 3">
    <name type="scientific">Sporosarcina soli</name>
    <dbReference type="NCBI Taxonomy" id="334736"/>
    <lineage>
        <taxon>Bacteria</taxon>
        <taxon>Bacillati</taxon>
        <taxon>Bacillota</taxon>
        <taxon>Bacilli</taxon>
        <taxon>Bacillales</taxon>
        <taxon>Caryophanaceae</taxon>
        <taxon>Sporosarcina</taxon>
    </lineage>
</organism>
<dbReference type="InterPro" id="IPR049722">
    <property type="entry name" value="Prli42-like"/>
</dbReference>
<evidence type="ECO:0000313" key="2">
    <source>
        <dbReference type="EMBL" id="MFC5587364.1"/>
    </source>
</evidence>
<dbReference type="RefSeq" id="WP_239391246.1">
    <property type="nucleotide sequence ID" value="NZ_JBHSNO010000001.1"/>
</dbReference>
<comment type="caution">
    <text evidence="2">The sequence shown here is derived from an EMBL/GenBank/DDBJ whole genome shotgun (WGS) entry which is preliminary data.</text>
</comment>
<keyword evidence="3" id="KW-1185">Reference proteome</keyword>
<proteinExistence type="predicted"/>
<accession>A0ABW0TEQ6</accession>
<reference evidence="3" key="1">
    <citation type="journal article" date="2019" name="Int. J. Syst. Evol. Microbiol.">
        <title>The Global Catalogue of Microorganisms (GCM) 10K type strain sequencing project: providing services to taxonomists for standard genome sequencing and annotation.</title>
        <authorList>
            <consortium name="The Broad Institute Genomics Platform"/>
            <consortium name="The Broad Institute Genome Sequencing Center for Infectious Disease"/>
            <person name="Wu L."/>
            <person name="Ma J."/>
        </authorList>
    </citation>
    <scope>NUCLEOTIDE SEQUENCE [LARGE SCALE GENOMIC DNA]</scope>
    <source>
        <strain evidence="3">CGMCC 4.1434</strain>
    </source>
</reference>
<name>A0ABW0TEQ6_9BACL</name>
<dbReference type="NCBIfam" id="NF033880">
    <property type="entry name" value="Prli42"/>
    <property type="match status" value="1"/>
</dbReference>
<gene>
    <name evidence="2" type="primary">prli42</name>
    <name evidence="2" type="ORF">ACFPRA_00385</name>
</gene>
<sequence length="32" mass="3550">MSNKKVQKVIVLVMIIAMVASSLMFGLSTMFM</sequence>
<dbReference type="EMBL" id="JBHSNO010000001">
    <property type="protein sequence ID" value="MFC5587364.1"/>
    <property type="molecule type" value="Genomic_DNA"/>
</dbReference>
<keyword evidence="1" id="KW-1133">Transmembrane helix</keyword>
<keyword evidence="1" id="KW-0472">Membrane</keyword>
<dbReference type="Proteomes" id="UP001596109">
    <property type="component" value="Unassembled WGS sequence"/>
</dbReference>
<protein>
    <submittedName>
        <fullName evidence="2">Stressosome-associated protein Prli42</fullName>
    </submittedName>
</protein>
<keyword evidence="1" id="KW-0812">Transmembrane</keyword>
<evidence type="ECO:0000313" key="3">
    <source>
        <dbReference type="Proteomes" id="UP001596109"/>
    </source>
</evidence>